<keyword evidence="3" id="KW-0326">Glycosidase</keyword>
<dbReference type="InterPro" id="IPR017853">
    <property type="entry name" value="GH"/>
</dbReference>
<dbReference type="GO" id="GO:0005975">
    <property type="term" value="P:carbohydrate metabolic process"/>
    <property type="evidence" value="ECO:0007669"/>
    <property type="project" value="InterPro"/>
</dbReference>
<dbReference type="SUPFAM" id="SSF49303">
    <property type="entry name" value="beta-Galactosidase/glucuronidase domain"/>
    <property type="match status" value="1"/>
</dbReference>
<dbReference type="Gene3D" id="2.60.120.260">
    <property type="entry name" value="Galactose-binding domain-like"/>
    <property type="match status" value="1"/>
</dbReference>
<evidence type="ECO:0000259" key="5">
    <source>
        <dbReference type="Pfam" id="PF02836"/>
    </source>
</evidence>
<comment type="caution">
    <text evidence="6">The sequence shown here is derived from an EMBL/GenBank/DDBJ whole genome shotgun (WGS) entry which is preliminary data.</text>
</comment>
<dbReference type="PANTHER" id="PTHR42732:SF1">
    <property type="entry name" value="BETA-MANNOSIDASE"/>
    <property type="match status" value="1"/>
</dbReference>
<dbReference type="SUPFAM" id="SSF49785">
    <property type="entry name" value="Galactose-binding domain-like"/>
    <property type="match status" value="1"/>
</dbReference>
<sequence length="286" mass="32721">GTFVTDHKGAYTSFKVDITDYINFGDADNVISIKVDSTERKDIPPENFLVDYYLFGGIARDVNLIITNPLYVDRTYLVTSPIDYNNTKSVVVLTKTNVINTSDSLVNCKVKTNIVDKDNNIVAIAETVGDVPANGSYEFNSQTTRIVNPDLWHPDNPYMYKAYTQVIYNDENVDEYITPIGLRWIEFSSKDGKFYINNKYLKLRGLDRHETFPYIGRAAADRLQRKDADILKYDLGCNMIRCSHYVQDPEFLNRCDEIGLLVLEEAPSWGNIGMSDWKEVFINNIK</sequence>
<dbReference type="InterPro" id="IPR036156">
    <property type="entry name" value="Beta-gal/glucu_dom_sf"/>
</dbReference>
<dbReference type="Pfam" id="PF02836">
    <property type="entry name" value="Glyco_hydro_2_C"/>
    <property type="match status" value="1"/>
</dbReference>
<comment type="similarity">
    <text evidence="1">Belongs to the glycosyl hydrolase 2 family.</text>
</comment>
<dbReference type="RefSeq" id="WP_322458604.1">
    <property type="nucleotide sequence ID" value="NZ_WNVC01000192.1"/>
</dbReference>
<dbReference type="Gene3D" id="2.60.40.10">
    <property type="entry name" value="Immunoglobulins"/>
    <property type="match status" value="1"/>
</dbReference>
<accession>A0AAW9I7I0</accession>
<dbReference type="EMBL" id="WNVC01000192">
    <property type="protein sequence ID" value="MDZ5000303.1"/>
    <property type="molecule type" value="Genomic_DNA"/>
</dbReference>
<evidence type="ECO:0000256" key="3">
    <source>
        <dbReference type="ARBA" id="ARBA00023295"/>
    </source>
</evidence>
<dbReference type="InterPro" id="IPR006103">
    <property type="entry name" value="Glyco_hydro_2_cat"/>
</dbReference>
<protein>
    <submittedName>
        <fullName evidence="6">Beta-galactosidase</fullName>
    </submittedName>
</protein>
<feature type="non-terminal residue" evidence="6">
    <location>
        <position position="1"/>
    </location>
</feature>
<reference evidence="6" key="1">
    <citation type="submission" date="2019-11" db="EMBL/GenBank/DDBJ databases">
        <title>Characterization of Clostridium perfringens isolates from swine manure treated agricultural soils.</title>
        <authorList>
            <person name="Wushke S.T."/>
        </authorList>
    </citation>
    <scope>NUCLEOTIDE SEQUENCE</scope>
    <source>
        <strain evidence="6">X26</strain>
    </source>
</reference>
<dbReference type="Pfam" id="PF00703">
    <property type="entry name" value="Glyco_hydro_2"/>
    <property type="match status" value="1"/>
</dbReference>
<dbReference type="Gene3D" id="3.20.20.80">
    <property type="entry name" value="Glycosidases"/>
    <property type="match status" value="1"/>
</dbReference>
<keyword evidence="2" id="KW-0378">Hydrolase</keyword>
<dbReference type="InterPro" id="IPR008979">
    <property type="entry name" value="Galactose-bd-like_sf"/>
</dbReference>
<dbReference type="Proteomes" id="UP001291306">
    <property type="component" value="Unassembled WGS sequence"/>
</dbReference>
<dbReference type="InterPro" id="IPR006102">
    <property type="entry name" value="Ig-like_GH2"/>
</dbReference>
<dbReference type="AlphaFoldDB" id="A0AAW9I7I0"/>
<proteinExistence type="inferred from homology"/>
<evidence type="ECO:0000259" key="4">
    <source>
        <dbReference type="Pfam" id="PF00703"/>
    </source>
</evidence>
<evidence type="ECO:0000313" key="7">
    <source>
        <dbReference type="Proteomes" id="UP001291306"/>
    </source>
</evidence>
<evidence type="ECO:0000313" key="6">
    <source>
        <dbReference type="EMBL" id="MDZ5000303.1"/>
    </source>
</evidence>
<dbReference type="PANTHER" id="PTHR42732">
    <property type="entry name" value="BETA-GALACTOSIDASE"/>
    <property type="match status" value="1"/>
</dbReference>
<evidence type="ECO:0000256" key="2">
    <source>
        <dbReference type="ARBA" id="ARBA00022801"/>
    </source>
</evidence>
<feature type="non-terminal residue" evidence="6">
    <location>
        <position position="286"/>
    </location>
</feature>
<gene>
    <name evidence="6" type="ORF">GNF79_14715</name>
</gene>
<name>A0AAW9I7I0_CLOPF</name>
<dbReference type="SUPFAM" id="SSF51445">
    <property type="entry name" value="(Trans)glycosidases"/>
    <property type="match status" value="1"/>
</dbReference>
<organism evidence="6 7">
    <name type="scientific">Clostridium perfringens</name>
    <dbReference type="NCBI Taxonomy" id="1502"/>
    <lineage>
        <taxon>Bacteria</taxon>
        <taxon>Bacillati</taxon>
        <taxon>Bacillota</taxon>
        <taxon>Clostridia</taxon>
        <taxon>Eubacteriales</taxon>
        <taxon>Clostridiaceae</taxon>
        <taxon>Clostridium</taxon>
    </lineage>
</organism>
<dbReference type="InterPro" id="IPR013783">
    <property type="entry name" value="Ig-like_fold"/>
</dbReference>
<evidence type="ECO:0000256" key="1">
    <source>
        <dbReference type="ARBA" id="ARBA00007401"/>
    </source>
</evidence>
<feature type="domain" description="Glycoside hydrolase family 2 catalytic" evidence="5">
    <location>
        <begin position="190"/>
        <end position="269"/>
    </location>
</feature>
<dbReference type="InterPro" id="IPR051913">
    <property type="entry name" value="GH2_Domain-Containing"/>
</dbReference>
<feature type="domain" description="Glycoside hydrolase family 2 immunoglobulin-like beta-sandwich" evidence="4">
    <location>
        <begin position="78"/>
        <end position="183"/>
    </location>
</feature>
<dbReference type="GO" id="GO:0004553">
    <property type="term" value="F:hydrolase activity, hydrolyzing O-glycosyl compounds"/>
    <property type="evidence" value="ECO:0007669"/>
    <property type="project" value="InterPro"/>
</dbReference>